<dbReference type="EMBL" id="JBHMEI010000078">
    <property type="protein sequence ID" value="MFB9208492.1"/>
    <property type="molecule type" value="Genomic_DNA"/>
</dbReference>
<dbReference type="InterPro" id="IPR011008">
    <property type="entry name" value="Dimeric_a/b-barrel"/>
</dbReference>
<keyword evidence="1" id="KW-0560">Oxidoreductase</keyword>
<dbReference type="RefSeq" id="WP_229823962.1">
    <property type="nucleotide sequence ID" value="NZ_BMRC01000005.1"/>
</dbReference>
<dbReference type="PANTHER" id="PTHR37811">
    <property type="entry name" value="BLL5343 PROTEIN"/>
    <property type="match status" value="1"/>
</dbReference>
<evidence type="ECO:0000313" key="1">
    <source>
        <dbReference type="EMBL" id="MFB9208492.1"/>
    </source>
</evidence>
<accession>A0ABV5IW51</accession>
<keyword evidence="2" id="KW-1185">Reference proteome</keyword>
<dbReference type="InterPro" id="IPR052936">
    <property type="entry name" value="Jasmonate_Hydroxylase-like"/>
</dbReference>
<keyword evidence="1" id="KW-0503">Monooxygenase</keyword>
<protein>
    <submittedName>
        <fullName evidence="1">Antibiotic biosynthesis monooxygenase family protein</fullName>
        <ecNumber evidence="1">1.14.-.-</ecNumber>
    </submittedName>
</protein>
<proteinExistence type="predicted"/>
<evidence type="ECO:0000313" key="2">
    <source>
        <dbReference type="Proteomes" id="UP001589647"/>
    </source>
</evidence>
<dbReference type="Gene3D" id="3.30.70.100">
    <property type="match status" value="1"/>
</dbReference>
<dbReference type="SUPFAM" id="SSF54909">
    <property type="entry name" value="Dimeric alpha+beta barrel"/>
    <property type="match status" value="1"/>
</dbReference>
<dbReference type="EC" id="1.14.-.-" evidence="1"/>
<name>A0ABV5IW51_9ACTN</name>
<comment type="caution">
    <text evidence="1">The sequence shown here is derived from an EMBL/GenBank/DDBJ whole genome shotgun (WGS) entry which is preliminary data.</text>
</comment>
<sequence>MIITQKLKDTGLEGYDEMAARMVELGTKWPGYLGRESVARADGHELTVIYYADAESIASWKADVEHLEAQRLGRERWYEYYDVQIARVERAYSFRG</sequence>
<dbReference type="Proteomes" id="UP001589647">
    <property type="component" value="Unassembled WGS sequence"/>
</dbReference>
<reference evidence="1 2" key="1">
    <citation type="submission" date="2024-09" db="EMBL/GenBank/DDBJ databases">
        <authorList>
            <person name="Sun Q."/>
            <person name="Mori K."/>
        </authorList>
    </citation>
    <scope>NUCLEOTIDE SEQUENCE [LARGE SCALE GENOMIC DNA]</scope>
    <source>
        <strain evidence="1 2">CCM 3426</strain>
    </source>
</reference>
<gene>
    <name evidence="1" type="ORF">ACFFV7_45435</name>
</gene>
<dbReference type="PANTHER" id="PTHR37811:SF2">
    <property type="entry name" value="ABM DOMAIN-CONTAINING PROTEIN"/>
    <property type="match status" value="1"/>
</dbReference>
<organism evidence="1 2">
    <name type="scientific">Nonomuraea spiralis</name>
    <dbReference type="NCBI Taxonomy" id="46182"/>
    <lineage>
        <taxon>Bacteria</taxon>
        <taxon>Bacillati</taxon>
        <taxon>Actinomycetota</taxon>
        <taxon>Actinomycetes</taxon>
        <taxon>Streptosporangiales</taxon>
        <taxon>Streptosporangiaceae</taxon>
        <taxon>Nonomuraea</taxon>
    </lineage>
</organism>
<dbReference type="GO" id="GO:0004497">
    <property type="term" value="F:monooxygenase activity"/>
    <property type="evidence" value="ECO:0007669"/>
    <property type="project" value="UniProtKB-KW"/>
</dbReference>